<reference evidence="2 3" key="1">
    <citation type="submission" date="2020-05" db="EMBL/GenBank/DDBJ databases">
        <title>Sulfurimonas marisnigri, sp. nov., and Sulfurimonas baltica, sp. nov., manganese oxide reducing chemolithoautotrophs of the class Epsilonproteobacteria isolated from the pelagic redoxclines of the Black and Baltic Seas and emended description of the genus Sulfurimonas.</title>
        <authorList>
            <person name="Henkel J.V."/>
            <person name="Laudan C."/>
            <person name="Werner J."/>
            <person name="Neu T."/>
            <person name="Plewe S."/>
            <person name="Sproer C."/>
            <person name="Bunk B."/>
            <person name="Schulz-Vogt H.N."/>
        </authorList>
    </citation>
    <scope>NUCLEOTIDE SEQUENCE [LARGE SCALE GENOMIC DNA]</scope>
    <source>
        <strain evidence="2 3">SoZ1</strain>
    </source>
</reference>
<evidence type="ECO:0000259" key="1">
    <source>
        <dbReference type="Pfam" id="PF10135"/>
    </source>
</evidence>
<dbReference type="KEGG" id="smas:HUE87_02880"/>
<name>A0A7S7RR62_9BACT</name>
<feature type="domain" description="Flagellar protein FlgJ N-terminal" evidence="1">
    <location>
        <begin position="48"/>
        <end position="94"/>
    </location>
</feature>
<protein>
    <submittedName>
        <fullName evidence="2">Rod-binding protein</fullName>
    </submittedName>
</protein>
<accession>A0A7S7RR62</accession>
<organism evidence="2 3">
    <name type="scientific">Candidatus Sulfurimonas marisnigri</name>
    <dbReference type="NCBI Taxonomy" id="2740405"/>
    <lineage>
        <taxon>Bacteria</taxon>
        <taxon>Pseudomonadati</taxon>
        <taxon>Campylobacterota</taxon>
        <taxon>Epsilonproteobacteria</taxon>
        <taxon>Campylobacterales</taxon>
        <taxon>Sulfurimonadaceae</taxon>
        <taxon>Sulfurimonas</taxon>
    </lineage>
</organism>
<proteinExistence type="predicted"/>
<dbReference type="InterPro" id="IPR019301">
    <property type="entry name" value="Flagellar_prot_FlgJ_N"/>
</dbReference>
<dbReference type="RefSeq" id="WP_194367242.1">
    <property type="nucleotide sequence ID" value="NZ_CP054493.1"/>
</dbReference>
<dbReference type="Pfam" id="PF10135">
    <property type="entry name" value="Rod-binding"/>
    <property type="match status" value="1"/>
</dbReference>
<evidence type="ECO:0000313" key="3">
    <source>
        <dbReference type="Proteomes" id="UP000593836"/>
    </source>
</evidence>
<dbReference type="AlphaFoldDB" id="A0A7S7RR62"/>
<keyword evidence="3" id="KW-1185">Reference proteome</keyword>
<gene>
    <name evidence="2" type="ORF">HUE87_02880</name>
</gene>
<dbReference type="Proteomes" id="UP000593836">
    <property type="component" value="Chromosome"/>
</dbReference>
<dbReference type="EMBL" id="CP054493">
    <property type="protein sequence ID" value="QOY55200.1"/>
    <property type="molecule type" value="Genomic_DNA"/>
</dbReference>
<evidence type="ECO:0000313" key="2">
    <source>
        <dbReference type="EMBL" id="QOY55200.1"/>
    </source>
</evidence>
<sequence>MYGSNSINMQANYMSQQHQIPKIDPKAENAELREQTDAFESVILKMLMDNAMKDEKNLFSDQNDPGDKIYKSMYRDELAKASAGGFGFSQMLYDFLSEKA</sequence>